<gene>
    <name evidence="1" type="ORF">CryarDRAFT_3965</name>
</gene>
<evidence type="ECO:0000313" key="2">
    <source>
        <dbReference type="Proteomes" id="UP000021053"/>
    </source>
</evidence>
<dbReference type="HOGENOM" id="CLU_210195_0_0_11"/>
<dbReference type="RefSeq" id="WP_035852700.1">
    <property type="nucleotide sequence ID" value="NZ_KK073874.1"/>
</dbReference>
<dbReference type="EMBL" id="JFBT01000001">
    <property type="protein sequence ID" value="EXG82764.1"/>
    <property type="molecule type" value="Genomic_DNA"/>
</dbReference>
<dbReference type="AlphaFoldDB" id="A0A010ZVS9"/>
<evidence type="ECO:0000313" key="1">
    <source>
        <dbReference type="EMBL" id="EXG82764.1"/>
    </source>
</evidence>
<name>A0A010ZVS9_9ACTN</name>
<proteinExistence type="predicted"/>
<organism evidence="1 2">
    <name type="scientific">Cryptosporangium arvum DSM 44712</name>
    <dbReference type="NCBI Taxonomy" id="927661"/>
    <lineage>
        <taxon>Bacteria</taxon>
        <taxon>Bacillati</taxon>
        <taxon>Actinomycetota</taxon>
        <taxon>Actinomycetes</taxon>
        <taxon>Cryptosporangiales</taxon>
        <taxon>Cryptosporangiaceae</taxon>
        <taxon>Cryptosporangium</taxon>
    </lineage>
</organism>
<sequence>MIRTIGQLADRLLSAVAPRTTAMAGYEYKCESCGSPYTRLDWRYCSSGCSPWYRGECKFAAC</sequence>
<protein>
    <submittedName>
        <fullName evidence="1">Uncharacterized protein</fullName>
    </submittedName>
</protein>
<dbReference type="Proteomes" id="UP000021053">
    <property type="component" value="Unassembled WGS sequence"/>
</dbReference>
<reference evidence="1 2" key="1">
    <citation type="submission" date="2013-07" db="EMBL/GenBank/DDBJ databases">
        <authorList>
            <consortium name="DOE Joint Genome Institute"/>
            <person name="Eisen J."/>
            <person name="Huntemann M."/>
            <person name="Han J."/>
            <person name="Chen A."/>
            <person name="Kyrpides N."/>
            <person name="Mavromatis K."/>
            <person name="Markowitz V."/>
            <person name="Palaniappan K."/>
            <person name="Ivanova N."/>
            <person name="Schaumberg A."/>
            <person name="Pati A."/>
            <person name="Liolios K."/>
            <person name="Nordberg H.P."/>
            <person name="Cantor M.N."/>
            <person name="Hua S.X."/>
            <person name="Woyke T."/>
        </authorList>
    </citation>
    <scope>NUCLEOTIDE SEQUENCE [LARGE SCALE GENOMIC DNA]</scope>
    <source>
        <strain evidence="1 2">DSM 44712</strain>
    </source>
</reference>
<dbReference type="OrthoDB" id="3482702at2"/>
<keyword evidence="2" id="KW-1185">Reference proteome</keyword>
<accession>A0A010ZVS9</accession>
<comment type="caution">
    <text evidence="1">The sequence shown here is derived from an EMBL/GenBank/DDBJ whole genome shotgun (WGS) entry which is preliminary data.</text>
</comment>